<evidence type="ECO:0000256" key="4">
    <source>
        <dbReference type="ARBA" id="ARBA00022840"/>
    </source>
</evidence>
<dbReference type="GO" id="GO:0005524">
    <property type="term" value="F:ATP binding"/>
    <property type="evidence" value="ECO:0007669"/>
    <property type="project" value="UniProtKB-KW"/>
</dbReference>
<dbReference type="EMBL" id="CP102290">
    <property type="protein sequence ID" value="UWP58299.1"/>
    <property type="molecule type" value="Genomic_DNA"/>
</dbReference>
<dbReference type="InterPro" id="IPR017871">
    <property type="entry name" value="ABC_transporter-like_CS"/>
</dbReference>
<keyword evidence="7" id="KW-1185">Reference proteome</keyword>
<accession>A0ABY5VCK0</accession>
<organism evidence="6 7">
    <name type="scientific">Ruminococcus gauvreauii</name>
    <dbReference type="NCBI Taxonomy" id="438033"/>
    <lineage>
        <taxon>Bacteria</taxon>
        <taxon>Bacillati</taxon>
        <taxon>Bacillota</taxon>
        <taxon>Clostridia</taxon>
        <taxon>Eubacteriales</taxon>
        <taxon>Oscillospiraceae</taxon>
        <taxon>Ruminococcus</taxon>
    </lineage>
</organism>
<feature type="domain" description="ABC transporter" evidence="5">
    <location>
        <begin position="258"/>
        <end position="498"/>
    </location>
</feature>
<evidence type="ECO:0000256" key="1">
    <source>
        <dbReference type="ARBA" id="ARBA00022448"/>
    </source>
</evidence>
<protein>
    <submittedName>
        <fullName evidence="6">Sugar ABC transporter ATP-binding protein</fullName>
    </submittedName>
</protein>
<dbReference type="InterPro" id="IPR050107">
    <property type="entry name" value="ABC_carbohydrate_import_ATPase"/>
</dbReference>
<dbReference type="InterPro" id="IPR003593">
    <property type="entry name" value="AAA+_ATPase"/>
</dbReference>
<dbReference type="PANTHER" id="PTHR43790">
    <property type="entry name" value="CARBOHYDRATE TRANSPORT ATP-BINDING PROTEIN MG119-RELATED"/>
    <property type="match status" value="1"/>
</dbReference>
<evidence type="ECO:0000313" key="6">
    <source>
        <dbReference type="EMBL" id="UWP58299.1"/>
    </source>
</evidence>
<dbReference type="CDD" id="cd03215">
    <property type="entry name" value="ABC_Carb_Monos_II"/>
    <property type="match status" value="1"/>
</dbReference>
<dbReference type="Proteomes" id="UP001060164">
    <property type="component" value="Chromosome"/>
</dbReference>
<keyword evidence="4 6" id="KW-0067">ATP-binding</keyword>
<evidence type="ECO:0000259" key="5">
    <source>
        <dbReference type="PROSITE" id="PS50893"/>
    </source>
</evidence>
<reference evidence="6" key="1">
    <citation type="journal article" date="2022" name="Cell">
        <title>Design, construction, and in vivo augmentation of a complex gut microbiome.</title>
        <authorList>
            <person name="Cheng A.G."/>
            <person name="Ho P.Y."/>
            <person name="Aranda-Diaz A."/>
            <person name="Jain S."/>
            <person name="Yu F.B."/>
            <person name="Meng X."/>
            <person name="Wang M."/>
            <person name="Iakiviak M."/>
            <person name="Nagashima K."/>
            <person name="Zhao A."/>
            <person name="Murugkar P."/>
            <person name="Patil A."/>
            <person name="Atabakhsh K."/>
            <person name="Weakley A."/>
            <person name="Yan J."/>
            <person name="Brumbaugh A.R."/>
            <person name="Higginbottom S."/>
            <person name="Dimas A."/>
            <person name="Shiver A.L."/>
            <person name="Deutschbauer A."/>
            <person name="Neff N."/>
            <person name="Sonnenburg J.L."/>
            <person name="Huang K.C."/>
            <person name="Fischbach M.A."/>
        </authorList>
    </citation>
    <scope>NUCLEOTIDE SEQUENCE</scope>
    <source>
        <strain evidence="6">DSM 19829</strain>
    </source>
</reference>
<evidence type="ECO:0000256" key="3">
    <source>
        <dbReference type="ARBA" id="ARBA00022741"/>
    </source>
</evidence>
<dbReference type="InterPro" id="IPR003439">
    <property type="entry name" value="ABC_transporter-like_ATP-bd"/>
</dbReference>
<dbReference type="SMART" id="SM00382">
    <property type="entry name" value="AAA"/>
    <property type="match status" value="1"/>
</dbReference>
<dbReference type="CDD" id="cd03216">
    <property type="entry name" value="ABC_Carb_Monos_I"/>
    <property type="match status" value="1"/>
</dbReference>
<feature type="domain" description="ABC transporter" evidence="5">
    <location>
        <begin position="7"/>
        <end position="245"/>
    </location>
</feature>
<keyword evidence="2" id="KW-0677">Repeat</keyword>
<dbReference type="InterPro" id="IPR027417">
    <property type="entry name" value="P-loop_NTPase"/>
</dbReference>
<keyword evidence="3" id="KW-0547">Nucleotide-binding</keyword>
<dbReference type="Pfam" id="PF00005">
    <property type="entry name" value="ABC_tran"/>
    <property type="match status" value="2"/>
</dbReference>
<dbReference type="RefSeq" id="WP_028529409.1">
    <property type="nucleotide sequence ID" value="NZ_CABLBR010000024.1"/>
</dbReference>
<sequence length="500" mass="55596">MNNHSLLVCKNICKTFGPTKALSDVSLEIHRGEIRGLVGENGSGKSTLSSIIAGIQPMDSGDMYIKGEKFAPRHVLEASEKGIGMIVQEMGTIRDLSVAANIFFGYEKNFTKGGVFLSAKMNKTAQTLLDSLGMQDINARTKISQLGAESRKLVEIARIMYKKPEVLIIDETTTALSQVGRDILYEIIKKQKAENKAVIFITHDLDELMEVCTSITVLRDGIYIDTMEKEKTSIHEIREMMVGREFSGHYYRADMDGAHSKEAALSLEHVSDDALITDLSLTLHKGEILGIAGLSECGMHELGRLAYGINPTITGKVFNHLRSVEIRDCYTAKNSGIGYVSKNRDLEAVVLNASIKDNILMPSYRLIEKHHYISSKAEKNFAKKESDLLKIKCNSLDQYVSELSGGNKQKVVFAKWMGNGSDIFIMDCPTRGIDIGVKAGMYKLMYKLKKQGKAILLISEELTELIGMSDRIVVMKDGKITGEILRDEMPTEKQIVEYMI</sequence>
<evidence type="ECO:0000313" key="7">
    <source>
        <dbReference type="Proteomes" id="UP001060164"/>
    </source>
</evidence>
<evidence type="ECO:0000256" key="2">
    <source>
        <dbReference type="ARBA" id="ARBA00022737"/>
    </source>
</evidence>
<dbReference type="Gene3D" id="3.40.50.300">
    <property type="entry name" value="P-loop containing nucleotide triphosphate hydrolases"/>
    <property type="match status" value="2"/>
</dbReference>
<dbReference type="SUPFAM" id="SSF52540">
    <property type="entry name" value="P-loop containing nucleoside triphosphate hydrolases"/>
    <property type="match status" value="2"/>
</dbReference>
<dbReference type="PANTHER" id="PTHR43790:SF9">
    <property type="entry name" value="GALACTOFURANOSE TRANSPORTER ATP-BINDING PROTEIN YTFR"/>
    <property type="match status" value="1"/>
</dbReference>
<dbReference type="PROSITE" id="PS50893">
    <property type="entry name" value="ABC_TRANSPORTER_2"/>
    <property type="match status" value="2"/>
</dbReference>
<proteinExistence type="predicted"/>
<name>A0ABY5VCK0_9FIRM</name>
<dbReference type="PROSITE" id="PS00211">
    <property type="entry name" value="ABC_TRANSPORTER_1"/>
    <property type="match status" value="1"/>
</dbReference>
<keyword evidence="1" id="KW-0813">Transport</keyword>
<gene>
    <name evidence="6" type="ORF">NQ502_13025</name>
</gene>